<dbReference type="InterPro" id="IPR014718">
    <property type="entry name" value="GH-type_carb-bd"/>
</dbReference>
<dbReference type="InterPro" id="IPR011013">
    <property type="entry name" value="Gal_mutarotase_sf_dom"/>
</dbReference>
<comment type="subunit">
    <text evidence="4">Monomer.</text>
</comment>
<proteinExistence type="inferred from homology"/>
<dbReference type="NCBIfam" id="NF008277">
    <property type="entry name" value="PRK11055.1"/>
    <property type="match status" value="1"/>
</dbReference>
<dbReference type="OrthoDB" id="9779408at2"/>
<dbReference type="Pfam" id="PF01263">
    <property type="entry name" value="Aldose_epim"/>
    <property type="match status" value="1"/>
</dbReference>
<organism evidence="13 14">
    <name type="scientific">Pseudoalteromonas lipolytica</name>
    <dbReference type="NCBI Taxonomy" id="570156"/>
    <lineage>
        <taxon>Bacteria</taxon>
        <taxon>Pseudomonadati</taxon>
        <taxon>Pseudomonadota</taxon>
        <taxon>Gammaproteobacteria</taxon>
        <taxon>Alteromonadales</taxon>
        <taxon>Pseudoalteromonadaceae</taxon>
        <taxon>Pseudoalteromonas</taxon>
    </lineage>
</organism>
<dbReference type="InterPro" id="IPR008183">
    <property type="entry name" value="Aldose_1/G6P_1-epimerase"/>
</dbReference>
<dbReference type="PATRIC" id="fig|570156.3.peg.2419"/>
<keyword evidence="8 9" id="KW-0119">Carbohydrate metabolism</keyword>
<evidence type="ECO:0000256" key="7">
    <source>
        <dbReference type="ARBA" id="ARBA00023235"/>
    </source>
</evidence>
<dbReference type="STRING" id="570156.AOG27_06835"/>
<dbReference type="AlphaFoldDB" id="A0A0P7D5W2"/>
<keyword evidence="6" id="KW-0597">Phosphoprotein</keyword>
<feature type="binding site" evidence="12">
    <location>
        <begin position="232"/>
        <end position="234"/>
    </location>
    <ligand>
        <name>beta-D-galactose</name>
        <dbReference type="ChEBI" id="CHEBI:27667"/>
    </ligand>
</feature>
<evidence type="ECO:0000256" key="11">
    <source>
        <dbReference type="PIRSR" id="PIRSR005096-2"/>
    </source>
</evidence>
<dbReference type="GO" id="GO:0006006">
    <property type="term" value="P:glucose metabolic process"/>
    <property type="evidence" value="ECO:0007669"/>
    <property type="project" value="TreeGrafter"/>
</dbReference>
<comment type="subcellular location">
    <subcellularLocation>
        <location evidence="1">Cytoplasm</location>
    </subcellularLocation>
</comment>
<protein>
    <recommendedName>
        <fullName evidence="9">Aldose 1-epimerase</fullName>
        <ecNumber evidence="9">5.1.3.3</ecNumber>
    </recommendedName>
</protein>
<evidence type="ECO:0000256" key="12">
    <source>
        <dbReference type="PIRSR" id="PIRSR005096-3"/>
    </source>
</evidence>
<sequence>MSLQCVFQGLKTTHQTASSNTKKSRGLYALLVTCGIALTPACAHQGDNMTTSPSASMTAYGVLADQTPVNQVTLTNSNGISVDVINYGGIITRIETPDAKGEMGNIVLGLDNLEAYTKATTYYGAIIGRFGNRIANGKFTLNGTEYQLATNDGDNHLHGGVQGFDKKVWNMTPFTTQNSAGVTLSLVSPDGDQGYPGEVTTEVTYTLTNNNTLDMQFIATTSKPTIINMTQHSYFNLAGKGDILDHQMQINAKAITPVDGGLIPTGELMDVAGTPFDFRKAKAIGQDIKASNEQLKLGKGYDHNFVLKDTPSNELIEAATVYEANSGRTLTVYTEEPAVQLYSGNFLDGSTQQVSGLVHNFRSGFCLEPQHFPDAPNQPTFPSTTLLPGDVYSTRIVYEFGTK</sequence>
<evidence type="ECO:0000256" key="8">
    <source>
        <dbReference type="ARBA" id="ARBA00023277"/>
    </source>
</evidence>
<feature type="binding site" evidence="12">
    <location>
        <begin position="132"/>
        <end position="133"/>
    </location>
    <ligand>
        <name>beta-D-galactose</name>
        <dbReference type="ChEBI" id="CHEBI:27667"/>
    </ligand>
</feature>
<keyword evidence="7 9" id="KW-0413">Isomerase</keyword>
<evidence type="ECO:0000256" key="6">
    <source>
        <dbReference type="ARBA" id="ARBA00022553"/>
    </source>
</evidence>
<dbReference type="EC" id="5.1.3.3" evidence="9"/>
<evidence type="ECO:0000313" key="14">
    <source>
        <dbReference type="Proteomes" id="UP000050378"/>
    </source>
</evidence>
<dbReference type="RefSeq" id="WP_054552273.1">
    <property type="nucleotide sequence ID" value="NZ_LJTC01000004.1"/>
</dbReference>
<evidence type="ECO:0000256" key="3">
    <source>
        <dbReference type="ARBA" id="ARBA00006206"/>
    </source>
</evidence>
<evidence type="ECO:0000256" key="9">
    <source>
        <dbReference type="PIRNR" id="PIRNR005096"/>
    </source>
</evidence>
<comment type="pathway">
    <text evidence="2 9">Carbohydrate metabolism; hexose metabolism.</text>
</comment>
<reference evidence="13 14" key="1">
    <citation type="submission" date="2015-09" db="EMBL/GenBank/DDBJ databases">
        <title>Draft Genome Sequence of Pseudoalteromonas lipolytica UCD-48B.</title>
        <authorList>
            <person name="Krusor M."/>
            <person name="Coil D.A."/>
            <person name="Lang J.M."/>
            <person name="Eisen J.A."/>
            <person name="Alexiev A."/>
        </authorList>
    </citation>
    <scope>NUCLEOTIDE SEQUENCE [LARGE SCALE GENOMIC DNA]</scope>
    <source>
        <strain evidence="13 14">UCD-48B</strain>
    </source>
</reference>
<feature type="active site" description="Proton acceptor" evidence="10">
    <location>
        <position position="368"/>
    </location>
</feature>
<dbReference type="PANTHER" id="PTHR10091:SF0">
    <property type="entry name" value="GALACTOSE MUTAROTASE"/>
    <property type="match status" value="1"/>
</dbReference>
<comment type="caution">
    <text evidence="13">The sequence shown here is derived from an EMBL/GenBank/DDBJ whole genome shotgun (WGS) entry which is preliminary data.</text>
</comment>
<feature type="binding site" evidence="11">
    <location>
        <position position="302"/>
    </location>
    <ligand>
        <name>beta-D-galactose</name>
        <dbReference type="ChEBI" id="CHEBI:27667"/>
    </ligand>
</feature>
<dbReference type="GO" id="GO:0005737">
    <property type="term" value="C:cytoplasm"/>
    <property type="evidence" value="ECO:0007669"/>
    <property type="project" value="UniProtKB-SubCell"/>
</dbReference>
<accession>A0A0P7D5W2</accession>
<dbReference type="UniPathway" id="UPA00242"/>
<dbReference type="GO" id="GO:0004034">
    <property type="term" value="F:aldose 1-epimerase activity"/>
    <property type="evidence" value="ECO:0007669"/>
    <property type="project" value="UniProtKB-EC"/>
</dbReference>
<dbReference type="EMBL" id="LJTC01000004">
    <property type="protein sequence ID" value="KPM84017.1"/>
    <property type="molecule type" value="Genomic_DNA"/>
</dbReference>
<dbReference type="PANTHER" id="PTHR10091">
    <property type="entry name" value="ALDOSE-1-EPIMERASE"/>
    <property type="match status" value="1"/>
</dbReference>
<dbReference type="InterPro" id="IPR015443">
    <property type="entry name" value="Aldose_1-epimerase"/>
</dbReference>
<evidence type="ECO:0000256" key="2">
    <source>
        <dbReference type="ARBA" id="ARBA00005028"/>
    </source>
</evidence>
<evidence type="ECO:0000313" key="13">
    <source>
        <dbReference type="EMBL" id="KPM84017.1"/>
    </source>
</evidence>
<dbReference type="GO" id="GO:0033499">
    <property type="term" value="P:galactose catabolic process via UDP-galactose, Leloir pathway"/>
    <property type="evidence" value="ECO:0007669"/>
    <property type="project" value="TreeGrafter"/>
</dbReference>
<name>A0A0P7D5W2_9GAMM</name>
<gene>
    <name evidence="13" type="ORF">AOG27_06835</name>
</gene>
<evidence type="ECO:0000256" key="1">
    <source>
        <dbReference type="ARBA" id="ARBA00004496"/>
    </source>
</evidence>
<feature type="active site" description="Proton donor" evidence="10">
    <location>
        <position position="232"/>
    </location>
</feature>
<dbReference type="CDD" id="cd09019">
    <property type="entry name" value="galactose_mutarotase_like"/>
    <property type="match status" value="1"/>
</dbReference>
<comment type="catalytic activity">
    <reaction evidence="9">
        <text>alpha-D-glucose = beta-D-glucose</text>
        <dbReference type="Rhea" id="RHEA:10264"/>
        <dbReference type="ChEBI" id="CHEBI:15903"/>
        <dbReference type="ChEBI" id="CHEBI:17925"/>
        <dbReference type="EC" id="5.1.3.3"/>
    </reaction>
</comment>
<evidence type="ECO:0000256" key="5">
    <source>
        <dbReference type="ARBA" id="ARBA00022490"/>
    </source>
</evidence>
<evidence type="ECO:0000256" key="4">
    <source>
        <dbReference type="ARBA" id="ARBA00011245"/>
    </source>
</evidence>
<evidence type="ECO:0000256" key="10">
    <source>
        <dbReference type="PIRSR" id="PIRSR005096-1"/>
    </source>
</evidence>
<dbReference type="Gene3D" id="2.70.98.10">
    <property type="match status" value="1"/>
</dbReference>
<dbReference type="GO" id="GO:0030246">
    <property type="term" value="F:carbohydrate binding"/>
    <property type="evidence" value="ECO:0007669"/>
    <property type="project" value="InterPro"/>
</dbReference>
<dbReference type="FunFam" id="2.70.98.10:FF:000003">
    <property type="entry name" value="Aldose 1-epimerase"/>
    <property type="match status" value="1"/>
</dbReference>
<dbReference type="Proteomes" id="UP000050378">
    <property type="component" value="Unassembled WGS sequence"/>
</dbReference>
<dbReference type="PIRSF" id="PIRSF005096">
    <property type="entry name" value="GALM"/>
    <property type="match status" value="1"/>
</dbReference>
<keyword evidence="5" id="KW-0963">Cytoplasm</keyword>
<dbReference type="SUPFAM" id="SSF74650">
    <property type="entry name" value="Galactose mutarotase-like"/>
    <property type="match status" value="1"/>
</dbReference>
<comment type="similarity">
    <text evidence="3 9">Belongs to the aldose epimerase family.</text>
</comment>
<dbReference type="InterPro" id="IPR047215">
    <property type="entry name" value="Galactose_mutarotase-like"/>
</dbReference>